<evidence type="ECO:0000313" key="3">
    <source>
        <dbReference type="EMBL" id="QQR31006.1"/>
    </source>
</evidence>
<evidence type="ECO:0000259" key="1">
    <source>
        <dbReference type="Pfam" id="PF13274"/>
    </source>
</evidence>
<feature type="domain" description="Antitoxin SocA-like Panacea" evidence="1">
    <location>
        <begin position="27"/>
        <end position="118"/>
    </location>
</feature>
<dbReference type="AlphaFoldDB" id="A0A1Z2XTI2"/>
<evidence type="ECO:0000313" key="4">
    <source>
        <dbReference type="Proteomes" id="UP000196710"/>
    </source>
</evidence>
<accession>A0A1Z2XTI2</accession>
<dbReference type="Pfam" id="PF13274">
    <property type="entry name" value="SocA_Panacea"/>
    <property type="match status" value="1"/>
</dbReference>
<protein>
    <submittedName>
        <fullName evidence="3">DUF4065 domain-containing protein</fullName>
    </submittedName>
</protein>
<dbReference type="EMBL" id="CP021422">
    <property type="protein sequence ID" value="ASB41740.1"/>
    <property type="molecule type" value="Genomic_DNA"/>
</dbReference>
<reference evidence="3 5" key="3">
    <citation type="submission" date="2020-11" db="EMBL/GenBank/DDBJ databases">
        <title>Closed and high quality bacterial genomes of the OMM12 community.</title>
        <authorList>
            <person name="Marbouty M."/>
            <person name="Lamy-Besnier Q."/>
            <person name="Debarbieux L."/>
            <person name="Koszul R."/>
        </authorList>
    </citation>
    <scope>NUCLEOTIDE SEQUENCE [LARGE SCALE GENOMIC DNA]</scope>
    <source>
        <strain evidence="3 5">KB18</strain>
    </source>
</reference>
<dbReference type="EMBL" id="CP065321">
    <property type="protein sequence ID" value="QQR31006.1"/>
    <property type="molecule type" value="Genomic_DNA"/>
</dbReference>
<dbReference type="Proteomes" id="UP000596035">
    <property type="component" value="Chromosome"/>
</dbReference>
<proteinExistence type="predicted"/>
<reference evidence="2" key="1">
    <citation type="journal article" date="2017" name="Genome Announc.">
        <title>High-Quality Whole-Genome Sequences of the Oligo-Mouse-Microbiota Bacterial Community.</title>
        <authorList>
            <person name="Garzetti D."/>
            <person name="Brugiroux S."/>
            <person name="Bunk B."/>
            <person name="Pukall R."/>
            <person name="McCoy K.D."/>
            <person name="Macpherson A.J."/>
            <person name="Stecher B."/>
        </authorList>
    </citation>
    <scope>NUCLEOTIDE SEQUENCE</scope>
    <source>
        <strain evidence="2">KB18</strain>
    </source>
</reference>
<evidence type="ECO:0000313" key="2">
    <source>
        <dbReference type="EMBL" id="ASB41740.1"/>
    </source>
</evidence>
<dbReference type="Proteomes" id="UP000196710">
    <property type="component" value="Chromosome"/>
</dbReference>
<dbReference type="RefSeq" id="WP_066539328.1">
    <property type="nucleotide sequence ID" value="NZ_CAQHGX010000016.1"/>
</dbReference>
<reference evidence="4" key="2">
    <citation type="submission" date="2017-05" db="EMBL/GenBank/DDBJ databases">
        <title>Improved OligoMM genomes.</title>
        <authorList>
            <person name="Garzetti D."/>
        </authorList>
    </citation>
    <scope>NUCLEOTIDE SEQUENCE [LARGE SCALE GENOMIC DNA]</scope>
    <source>
        <strain evidence="4">KB18</strain>
    </source>
</reference>
<gene>
    <name evidence="2" type="ORF">ADH66_14365</name>
    <name evidence="3" type="ORF">I5Q82_04735</name>
</gene>
<sequence>MYTAVDLSKYIVNKCVADGHPISNLQLQKILYYIQVEFLKQGKTAFTDQIEAWQFGPVVPNAYYYFCGFGAMRITEQYDGAAQPLAEDIDSIDNIVQEKSTMNPWQVVADTHRPGGAWESIYRDGEGNHQVIPLAVMRKLG</sequence>
<name>A0A1Z2XTI2_9FIRM</name>
<dbReference type="KEGG" id="amur:ADH66_14365"/>
<dbReference type="InterPro" id="IPR025272">
    <property type="entry name" value="SocA_Panacea"/>
</dbReference>
<evidence type="ECO:0000313" key="5">
    <source>
        <dbReference type="Proteomes" id="UP000596035"/>
    </source>
</evidence>
<organism evidence="3 5">
    <name type="scientific">Acutalibacter muris</name>
    <dbReference type="NCBI Taxonomy" id="1796620"/>
    <lineage>
        <taxon>Bacteria</taxon>
        <taxon>Bacillati</taxon>
        <taxon>Bacillota</taxon>
        <taxon>Clostridia</taxon>
        <taxon>Eubacteriales</taxon>
        <taxon>Acutalibacteraceae</taxon>
        <taxon>Acutalibacter</taxon>
    </lineage>
</organism>
<keyword evidence="4" id="KW-1185">Reference proteome</keyword>